<dbReference type="EMBL" id="MNCJ02000316">
    <property type="protein sequence ID" value="KAF5823148.1"/>
    <property type="molecule type" value="Genomic_DNA"/>
</dbReference>
<comment type="caution">
    <text evidence="1">The sequence shown here is derived from an EMBL/GenBank/DDBJ whole genome shotgun (WGS) entry which is preliminary data.</text>
</comment>
<proteinExistence type="predicted"/>
<reference evidence="1" key="1">
    <citation type="journal article" date="2017" name="Nature">
        <title>The sunflower genome provides insights into oil metabolism, flowering and Asterid evolution.</title>
        <authorList>
            <person name="Badouin H."/>
            <person name="Gouzy J."/>
            <person name="Grassa C.J."/>
            <person name="Murat F."/>
            <person name="Staton S.E."/>
            <person name="Cottret L."/>
            <person name="Lelandais-Briere C."/>
            <person name="Owens G.L."/>
            <person name="Carrere S."/>
            <person name="Mayjonade B."/>
            <person name="Legrand L."/>
            <person name="Gill N."/>
            <person name="Kane N.C."/>
            <person name="Bowers J.E."/>
            <person name="Hubner S."/>
            <person name="Bellec A."/>
            <person name="Berard A."/>
            <person name="Berges H."/>
            <person name="Blanchet N."/>
            <person name="Boniface M.C."/>
            <person name="Brunel D."/>
            <person name="Catrice O."/>
            <person name="Chaidir N."/>
            <person name="Claudel C."/>
            <person name="Donnadieu C."/>
            <person name="Faraut T."/>
            <person name="Fievet G."/>
            <person name="Helmstetter N."/>
            <person name="King M."/>
            <person name="Knapp S.J."/>
            <person name="Lai Z."/>
            <person name="Le Paslier M.C."/>
            <person name="Lippi Y."/>
            <person name="Lorenzon L."/>
            <person name="Mandel J.R."/>
            <person name="Marage G."/>
            <person name="Marchand G."/>
            <person name="Marquand E."/>
            <person name="Bret-Mestries E."/>
            <person name="Morien E."/>
            <person name="Nambeesan S."/>
            <person name="Nguyen T."/>
            <person name="Pegot-Espagnet P."/>
            <person name="Pouilly N."/>
            <person name="Raftis F."/>
            <person name="Sallet E."/>
            <person name="Schiex T."/>
            <person name="Thomas J."/>
            <person name="Vandecasteele C."/>
            <person name="Vares D."/>
            <person name="Vear F."/>
            <person name="Vautrin S."/>
            <person name="Crespi M."/>
            <person name="Mangin B."/>
            <person name="Burke J.M."/>
            <person name="Salse J."/>
            <person name="Munos S."/>
            <person name="Vincourt P."/>
            <person name="Rieseberg L.H."/>
            <person name="Langlade N.B."/>
        </authorList>
    </citation>
    <scope>NUCLEOTIDE SEQUENCE</scope>
    <source>
        <tissue evidence="1">Leaves</tissue>
    </source>
</reference>
<dbReference type="Proteomes" id="UP000215914">
    <property type="component" value="Unassembled WGS sequence"/>
</dbReference>
<protein>
    <submittedName>
        <fullName evidence="1">Uncharacterized protein</fullName>
    </submittedName>
</protein>
<accession>A0A9K3P5F9</accession>
<organism evidence="1 2">
    <name type="scientific">Helianthus annuus</name>
    <name type="common">Common sunflower</name>
    <dbReference type="NCBI Taxonomy" id="4232"/>
    <lineage>
        <taxon>Eukaryota</taxon>
        <taxon>Viridiplantae</taxon>
        <taxon>Streptophyta</taxon>
        <taxon>Embryophyta</taxon>
        <taxon>Tracheophyta</taxon>
        <taxon>Spermatophyta</taxon>
        <taxon>Magnoliopsida</taxon>
        <taxon>eudicotyledons</taxon>
        <taxon>Gunneridae</taxon>
        <taxon>Pentapetalae</taxon>
        <taxon>asterids</taxon>
        <taxon>campanulids</taxon>
        <taxon>Asterales</taxon>
        <taxon>Asteraceae</taxon>
        <taxon>Asteroideae</taxon>
        <taxon>Heliantheae alliance</taxon>
        <taxon>Heliantheae</taxon>
        <taxon>Helianthus</taxon>
    </lineage>
</organism>
<name>A0A9K3P5F9_HELAN</name>
<gene>
    <name evidence="1" type="ORF">HanXRQr2_Chr01g0035191</name>
</gene>
<dbReference type="AlphaFoldDB" id="A0A9K3P5F9"/>
<reference evidence="1" key="2">
    <citation type="submission" date="2020-06" db="EMBL/GenBank/DDBJ databases">
        <title>Helianthus annuus Genome sequencing and assembly Release 2.</title>
        <authorList>
            <person name="Gouzy J."/>
            <person name="Langlade N."/>
            <person name="Munos S."/>
        </authorList>
    </citation>
    <scope>NUCLEOTIDE SEQUENCE</scope>
    <source>
        <tissue evidence="1">Leaves</tissue>
    </source>
</reference>
<sequence>MYKFPIMALRNYLLPQTFILSNYPVTPQVHTAVHPQMVKLNVDGISVHLRQHPHSSLSSISLTTSLNLFSLSFNYSIIYHSYICPISTNKHQAIDTAAYQRHQVLLLPRGGPSSSSDFRSFYLSFFDLICLF</sequence>
<evidence type="ECO:0000313" key="2">
    <source>
        <dbReference type="Proteomes" id="UP000215914"/>
    </source>
</evidence>
<evidence type="ECO:0000313" key="1">
    <source>
        <dbReference type="EMBL" id="KAF5823148.1"/>
    </source>
</evidence>
<keyword evidence="2" id="KW-1185">Reference proteome</keyword>
<dbReference type="Gramene" id="mRNA:HanXRQr2_Chr01g0035191">
    <property type="protein sequence ID" value="mRNA:HanXRQr2_Chr01g0035191"/>
    <property type="gene ID" value="HanXRQr2_Chr01g0035191"/>
</dbReference>